<protein>
    <submittedName>
        <fullName evidence="1">Uncharacterized protein</fullName>
    </submittedName>
</protein>
<dbReference type="Pfam" id="PF20126">
    <property type="entry name" value="TumE"/>
    <property type="match status" value="1"/>
</dbReference>
<name>A0A1J4SCK3_9BACT</name>
<accession>A0A1J4SCK3</accession>
<evidence type="ECO:0000313" key="2">
    <source>
        <dbReference type="Proteomes" id="UP000182278"/>
    </source>
</evidence>
<dbReference type="NCBIfam" id="NF045777">
    <property type="entry name" value="TumE"/>
    <property type="match status" value="1"/>
</dbReference>
<dbReference type="STRING" id="1817893.AUJ66_04365"/>
<sequence>MRSIVEYLERVQILIKELSRVEIERYEEQVLSEERGNLRIRLRFFDNSLLEISEAIHIMKETFTWLSYRYHYQNPDGSIIFRYDNTPHHPDVDTYPDHKHVGESVINAARPGIEKVLSEVKEHIKSKG</sequence>
<gene>
    <name evidence="1" type="ORF">AUJ66_04365</name>
</gene>
<dbReference type="Proteomes" id="UP000182278">
    <property type="component" value="Unassembled WGS sequence"/>
</dbReference>
<organism evidence="1 2">
    <name type="scientific">Candidatus Desantisbacteria bacterium CG1_02_38_46</name>
    <dbReference type="NCBI Taxonomy" id="1817893"/>
    <lineage>
        <taxon>Bacteria</taxon>
        <taxon>Candidatus Desantisiibacteriota</taxon>
    </lineage>
</organism>
<dbReference type="InterPro" id="IPR054795">
    <property type="entry name" value="TumE"/>
</dbReference>
<proteinExistence type="predicted"/>
<dbReference type="InterPro" id="IPR045397">
    <property type="entry name" value="TumE-like"/>
</dbReference>
<reference evidence="1 2" key="1">
    <citation type="journal article" date="2016" name="Environ. Microbiol.">
        <title>Genomic resolution of a cold subsurface aquifer community provides metabolic insights for novel microbes adapted to high CO concentrations.</title>
        <authorList>
            <person name="Probst A.J."/>
            <person name="Castelle C.J."/>
            <person name="Singh A."/>
            <person name="Brown C.T."/>
            <person name="Anantharaman K."/>
            <person name="Sharon I."/>
            <person name="Hug L.A."/>
            <person name="Burstein D."/>
            <person name="Emerson J.B."/>
            <person name="Thomas B.C."/>
            <person name="Banfield J.F."/>
        </authorList>
    </citation>
    <scope>NUCLEOTIDE SEQUENCE [LARGE SCALE GENOMIC DNA]</scope>
    <source>
        <strain evidence="1">CG1_02_38_46</strain>
    </source>
</reference>
<dbReference type="AlphaFoldDB" id="A0A1J4SCK3"/>
<evidence type="ECO:0000313" key="1">
    <source>
        <dbReference type="EMBL" id="OIN97115.1"/>
    </source>
</evidence>
<comment type="caution">
    <text evidence="1">The sequence shown here is derived from an EMBL/GenBank/DDBJ whole genome shotgun (WGS) entry which is preliminary data.</text>
</comment>
<dbReference type="EMBL" id="MNUO01000064">
    <property type="protein sequence ID" value="OIN97115.1"/>
    <property type="molecule type" value="Genomic_DNA"/>
</dbReference>